<sequence>MSVARAAGAAGLAIAAGLAPWAAQATPDMTGHDVVLASPPQKIADLWFAHNGVMVMLGAADRIVATVDRPKDQPWMFAIAPTLRKARWMPAQMPDIETLVHDGVQLVFIPQGEALRQECQAAGLPTAAMSFDSEEGLRRSVALTADMLSDPQAQAIARAYQQHLDEILKLVSSRVSDLPVGQRARVLHLQSLTPLKADGEGTLIDRWITVAGGRNAATGLHGNHMPITYEQILAWDPDVIILPGDAPDPESLPDHAAWDALRAVRSGLVYRNPKGVFPWDRYGPEFVLQVEWAAKLLHPGRFQDIDLNTATRDFYRTFYHAEISRDDADAILRAQAPAADRSSQ</sequence>
<name>A0A0D6MPP6_9PROT</name>
<keyword evidence="1" id="KW-0732">Signal</keyword>
<gene>
    <name evidence="3" type="ORF">Tasa_055_010</name>
</gene>
<feature type="chain" id="PRO_5002308086" evidence="1">
    <location>
        <begin position="26"/>
        <end position="344"/>
    </location>
</feature>
<comment type="caution">
    <text evidence="3">The sequence shown here is derived from an EMBL/GenBank/DDBJ whole genome shotgun (WGS) entry which is preliminary data.</text>
</comment>
<feature type="signal peptide" evidence="1">
    <location>
        <begin position="1"/>
        <end position="25"/>
    </location>
</feature>
<organism evidence="3 4">
    <name type="scientific">Tanticharoenia sakaeratensis NBRC 103193</name>
    <dbReference type="NCBI Taxonomy" id="1231623"/>
    <lineage>
        <taxon>Bacteria</taxon>
        <taxon>Pseudomonadati</taxon>
        <taxon>Pseudomonadota</taxon>
        <taxon>Alphaproteobacteria</taxon>
        <taxon>Acetobacterales</taxon>
        <taxon>Acetobacteraceae</taxon>
        <taxon>Tanticharoenia</taxon>
    </lineage>
</organism>
<dbReference type="EMBL" id="BALE01000055">
    <property type="protein sequence ID" value="GAN55679.1"/>
    <property type="molecule type" value="Genomic_DNA"/>
</dbReference>
<dbReference type="OrthoDB" id="9775594at2"/>
<dbReference type="Pfam" id="PF01497">
    <property type="entry name" value="Peripla_BP_2"/>
    <property type="match status" value="1"/>
</dbReference>
<reference evidence="3 4" key="1">
    <citation type="submission" date="2012-10" db="EMBL/GenBank/DDBJ databases">
        <title>Genome sequencing of Tanticharoenia sakaeratensis NBRC 103193.</title>
        <authorList>
            <person name="Azuma Y."/>
            <person name="Hadano H."/>
            <person name="Hirakawa H."/>
            <person name="Matsushita K."/>
        </authorList>
    </citation>
    <scope>NUCLEOTIDE SEQUENCE [LARGE SCALE GENOMIC DNA]</scope>
    <source>
        <strain evidence="3 4">NBRC 103193</strain>
    </source>
</reference>
<proteinExistence type="predicted"/>
<keyword evidence="4" id="KW-1185">Reference proteome</keyword>
<dbReference type="Gene3D" id="1.20.58.2180">
    <property type="match status" value="1"/>
</dbReference>
<dbReference type="PANTHER" id="PTHR30535:SF34">
    <property type="entry name" value="MOLYBDATE-BINDING PROTEIN MOLA"/>
    <property type="match status" value="1"/>
</dbReference>
<evidence type="ECO:0000256" key="1">
    <source>
        <dbReference type="SAM" id="SignalP"/>
    </source>
</evidence>
<dbReference type="PROSITE" id="PS50983">
    <property type="entry name" value="FE_B12_PBP"/>
    <property type="match status" value="1"/>
</dbReference>
<dbReference type="Gene3D" id="3.40.50.1980">
    <property type="entry name" value="Nitrogenase molybdenum iron protein domain"/>
    <property type="match status" value="2"/>
</dbReference>
<protein>
    <submittedName>
        <fullName evidence="3">ABC-type Fe3+ transport system periplasmic component</fullName>
    </submittedName>
</protein>
<dbReference type="Proteomes" id="UP000032679">
    <property type="component" value="Unassembled WGS sequence"/>
</dbReference>
<evidence type="ECO:0000313" key="4">
    <source>
        <dbReference type="Proteomes" id="UP000032679"/>
    </source>
</evidence>
<dbReference type="InterPro" id="IPR050902">
    <property type="entry name" value="ABC_Transporter_SBP"/>
</dbReference>
<dbReference type="RefSeq" id="WP_048851063.1">
    <property type="nucleotide sequence ID" value="NZ_BALE01000055.1"/>
</dbReference>
<accession>A0A0D6MPP6</accession>
<dbReference type="InterPro" id="IPR002491">
    <property type="entry name" value="ABC_transptr_periplasmic_BD"/>
</dbReference>
<dbReference type="SUPFAM" id="SSF53807">
    <property type="entry name" value="Helical backbone' metal receptor"/>
    <property type="match status" value="1"/>
</dbReference>
<feature type="domain" description="Fe/B12 periplasmic-binding" evidence="2">
    <location>
        <begin position="42"/>
        <end position="301"/>
    </location>
</feature>
<dbReference type="PANTHER" id="PTHR30535">
    <property type="entry name" value="VITAMIN B12-BINDING PROTEIN"/>
    <property type="match status" value="1"/>
</dbReference>
<evidence type="ECO:0000313" key="3">
    <source>
        <dbReference type="EMBL" id="GAN55679.1"/>
    </source>
</evidence>
<dbReference type="STRING" id="1231623.Tasa_055_010"/>
<dbReference type="AlphaFoldDB" id="A0A0D6MPP6"/>
<evidence type="ECO:0000259" key="2">
    <source>
        <dbReference type="PROSITE" id="PS50983"/>
    </source>
</evidence>